<evidence type="ECO:0000259" key="2">
    <source>
        <dbReference type="Pfam" id="PF24485"/>
    </source>
</evidence>
<evidence type="ECO:0000313" key="4">
    <source>
        <dbReference type="Proteomes" id="UP001221898"/>
    </source>
</evidence>
<name>A0AAD7RAV4_9TELE</name>
<dbReference type="AlphaFoldDB" id="A0AAD7RAV4"/>
<dbReference type="EMBL" id="JAINUG010000387">
    <property type="protein sequence ID" value="KAJ8372777.1"/>
    <property type="molecule type" value="Genomic_DNA"/>
</dbReference>
<organism evidence="3 4">
    <name type="scientific">Aldrovandia affinis</name>
    <dbReference type="NCBI Taxonomy" id="143900"/>
    <lineage>
        <taxon>Eukaryota</taxon>
        <taxon>Metazoa</taxon>
        <taxon>Chordata</taxon>
        <taxon>Craniata</taxon>
        <taxon>Vertebrata</taxon>
        <taxon>Euteleostomi</taxon>
        <taxon>Actinopterygii</taxon>
        <taxon>Neopterygii</taxon>
        <taxon>Teleostei</taxon>
        <taxon>Notacanthiformes</taxon>
        <taxon>Halosauridae</taxon>
        <taxon>Aldrovandia</taxon>
    </lineage>
</organism>
<feature type="region of interest" description="Disordered" evidence="1">
    <location>
        <begin position="139"/>
        <end position="164"/>
    </location>
</feature>
<protein>
    <recommendedName>
        <fullName evidence="2">DHX34-like C2H2-type zinc finger domain-containing protein</fullName>
    </recommendedName>
</protein>
<feature type="domain" description="DHX34-like C2H2-type zinc finger" evidence="2">
    <location>
        <begin position="168"/>
        <end position="192"/>
    </location>
</feature>
<accession>A0AAD7RAV4</accession>
<evidence type="ECO:0000256" key="1">
    <source>
        <dbReference type="SAM" id="MobiDB-lite"/>
    </source>
</evidence>
<gene>
    <name evidence="3" type="ORF">AAFF_G00277200</name>
</gene>
<dbReference type="Proteomes" id="UP001221898">
    <property type="component" value="Unassembled WGS sequence"/>
</dbReference>
<evidence type="ECO:0000313" key="3">
    <source>
        <dbReference type="EMBL" id="KAJ8372777.1"/>
    </source>
</evidence>
<comment type="caution">
    <text evidence="3">The sequence shown here is derived from an EMBL/GenBank/DDBJ whole genome shotgun (WGS) entry which is preliminary data.</text>
</comment>
<dbReference type="Pfam" id="PF24485">
    <property type="entry name" value="zf-C2H2_DHX34"/>
    <property type="match status" value="1"/>
</dbReference>
<sequence>MRALSSSLTLRGDWERLLQAKLRNGAGELAGPAVSQKDLEKLSEGLVRFLLYTEVSYSLRRLAGLESQNLYIGPQQPQGLPPPRPGRGLSVTSFFTFNCLSDSKDLYSECLRTFWSCPQCDLYMPLTPLERMHHEATCRPEGELQPEQEPEKGAGSNTSSSSSSLTRAYHCDVCDRELSLTSTEILKHKRQHL</sequence>
<proteinExistence type="predicted"/>
<reference evidence="3" key="1">
    <citation type="journal article" date="2023" name="Science">
        <title>Genome structures resolve the early diversification of teleost fishes.</title>
        <authorList>
            <person name="Parey E."/>
            <person name="Louis A."/>
            <person name="Montfort J."/>
            <person name="Bouchez O."/>
            <person name="Roques C."/>
            <person name="Iampietro C."/>
            <person name="Lluch J."/>
            <person name="Castinel A."/>
            <person name="Donnadieu C."/>
            <person name="Desvignes T."/>
            <person name="Floi Bucao C."/>
            <person name="Jouanno E."/>
            <person name="Wen M."/>
            <person name="Mejri S."/>
            <person name="Dirks R."/>
            <person name="Jansen H."/>
            <person name="Henkel C."/>
            <person name="Chen W.J."/>
            <person name="Zahm M."/>
            <person name="Cabau C."/>
            <person name="Klopp C."/>
            <person name="Thompson A.W."/>
            <person name="Robinson-Rechavi M."/>
            <person name="Braasch I."/>
            <person name="Lecointre G."/>
            <person name="Bobe J."/>
            <person name="Postlethwait J.H."/>
            <person name="Berthelot C."/>
            <person name="Roest Crollius H."/>
            <person name="Guiguen Y."/>
        </authorList>
    </citation>
    <scope>NUCLEOTIDE SEQUENCE</scope>
    <source>
        <strain evidence="3">NC1722</strain>
    </source>
</reference>
<keyword evidence="4" id="KW-1185">Reference proteome</keyword>
<dbReference type="InterPro" id="IPR056382">
    <property type="entry name" value="DHX34_Znf-C2H2"/>
</dbReference>